<dbReference type="Gene3D" id="2.60.120.260">
    <property type="entry name" value="Galactose-binding domain-like"/>
    <property type="match status" value="1"/>
</dbReference>
<dbReference type="KEGG" id="cchl:FPL14_00780"/>
<name>A0A7G5BSG6_9BACL</name>
<organism evidence="1 2">
    <name type="scientific">Cohnella cholangitidis</name>
    <dbReference type="NCBI Taxonomy" id="2598458"/>
    <lineage>
        <taxon>Bacteria</taxon>
        <taxon>Bacillati</taxon>
        <taxon>Bacillota</taxon>
        <taxon>Bacilli</taxon>
        <taxon>Bacillales</taxon>
        <taxon>Paenibacillaceae</taxon>
        <taxon>Cohnella</taxon>
    </lineage>
</organism>
<evidence type="ECO:0000313" key="1">
    <source>
        <dbReference type="EMBL" id="QMV39900.1"/>
    </source>
</evidence>
<dbReference type="Proteomes" id="UP000515679">
    <property type="component" value="Chromosome"/>
</dbReference>
<dbReference type="RefSeq" id="WP_182301231.1">
    <property type="nucleotide sequence ID" value="NZ_CP041969.1"/>
</dbReference>
<reference evidence="1 2" key="1">
    <citation type="submission" date="2019-07" db="EMBL/GenBank/DDBJ databases">
        <authorList>
            <person name="Kim J.K."/>
            <person name="Cheong H.-M."/>
            <person name="Choi Y."/>
            <person name="Hwang K.J."/>
            <person name="Lee S."/>
            <person name="Choi C."/>
        </authorList>
    </citation>
    <scope>NUCLEOTIDE SEQUENCE [LARGE SCALE GENOMIC DNA]</scope>
    <source>
        <strain evidence="1 2">KS 22</strain>
    </source>
</reference>
<gene>
    <name evidence="1" type="ORF">FPL14_00780</name>
</gene>
<sequence>MVVRRSAAIPKKVIKLARSKGMARSRIMSIYKSRVARFHKRTAVISQRNVTIGTDDRWFNALPIARDPAWVQVNDADYVWSVRDPSSQFAVVSRRFTLSTRRAIISGNLFLSVDNYAVVLINGRIVVYDAPQNTPAFFNPGRNFNITSFLRRGFNDIVIVAFNFTGPRSPADPAGVAARLNIRLSGLL</sequence>
<keyword evidence="2" id="KW-1185">Reference proteome</keyword>
<evidence type="ECO:0000313" key="2">
    <source>
        <dbReference type="Proteomes" id="UP000515679"/>
    </source>
</evidence>
<dbReference type="AlphaFoldDB" id="A0A7G5BSG6"/>
<proteinExistence type="predicted"/>
<dbReference type="EMBL" id="CP041969">
    <property type="protein sequence ID" value="QMV39900.1"/>
    <property type="molecule type" value="Genomic_DNA"/>
</dbReference>
<accession>A0A7G5BSG6</accession>
<protein>
    <submittedName>
        <fullName evidence="1">Uncharacterized protein</fullName>
    </submittedName>
</protein>